<dbReference type="RefSeq" id="WP_076163958.1">
    <property type="nucleotide sequence ID" value="NZ_JBEZVB010000003.1"/>
</dbReference>
<dbReference type="SUPFAM" id="SSF53335">
    <property type="entry name" value="S-adenosyl-L-methionine-dependent methyltransferases"/>
    <property type="match status" value="1"/>
</dbReference>
<dbReference type="InterPro" id="IPR020596">
    <property type="entry name" value="rRNA_Ade_Mease_Trfase_CS"/>
</dbReference>
<keyword evidence="2" id="KW-1185">Reference proteome</keyword>
<dbReference type="InterPro" id="IPR029063">
    <property type="entry name" value="SAM-dependent_MTases_sf"/>
</dbReference>
<dbReference type="EMBL" id="MQUQ01000015">
    <property type="protein sequence ID" value="OLZ47457.1"/>
    <property type="molecule type" value="Genomic_DNA"/>
</dbReference>
<reference evidence="1 2" key="1">
    <citation type="submission" date="2016-01" db="EMBL/GenBank/DDBJ databases">
        <title>Amycolatopsis coloradensis genome sequencing and assembly.</title>
        <authorList>
            <person name="Mayilraj S."/>
        </authorList>
    </citation>
    <scope>NUCLEOTIDE SEQUENCE [LARGE SCALE GENOMIC DNA]</scope>
    <source>
        <strain evidence="1 2">DSM 44225</strain>
    </source>
</reference>
<dbReference type="OrthoDB" id="4577859at2"/>
<accession>A0A1R0KLB5</accession>
<name>A0A1R0KLB5_9PSEU</name>
<sequence length="447" mass="47135">MTAEKARLLTTLLSLAEDTGSLSDELHFAGWDATERVPLDHGAANVLRALVLPKAARVLEVGAGFGALTRYLGEVSVRVHAVEADPVRAAAVRFRTRDLGTVTVSDRLPSETHDLVVVQQAYATRNLLITVREQLSPTGAVVVLTASRGVAKTLASAGLEVQRELLCSPGHEVARAVRGARIDTELPRLAAAITGGAGDGLALLCGPGAAALWPAYRLATYFNTAERAAFACTRADVVRTGEGAEVRRTPLAPSPPVAGISVGPCTDKVYDAPTMVEVLLDEPERVADLLTGWRDLLREEASRGVEALWDLVPHNVLVDGATLRPIDLEWRNAGAGVPEVIERGVLVLADKLADAGWSAAADGGSQRDLAGWLGVLIGLHPSFVDSAVDREAAFSAIGSCGTASGTDEVRESIAEIWRSRLARTVHGYRSPKVGAGVAANEDEVAKR</sequence>
<proteinExistence type="predicted"/>
<dbReference type="GO" id="GO:0000179">
    <property type="term" value="F:rRNA (adenine-N6,N6-)-dimethyltransferase activity"/>
    <property type="evidence" value="ECO:0007669"/>
    <property type="project" value="InterPro"/>
</dbReference>
<dbReference type="Gene3D" id="3.40.50.150">
    <property type="entry name" value="Vaccinia Virus protein VP39"/>
    <property type="match status" value="1"/>
</dbReference>
<gene>
    <name evidence="1" type="ORF">BS329_26435</name>
</gene>
<comment type="caution">
    <text evidence="1">The sequence shown here is derived from an EMBL/GenBank/DDBJ whole genome shotgun (WGS) entry which is preliminary data.</text>
</comment>
<evidence type="ECO:0000313" key="1">
    <source>
        <dbReference type="EMBL" id="OLZ47457.1"/>
    </source>
</evidence>
<dbReference type="STRING" id="76021.BS329_26435"/>
<organism evidence="1 2">
    <name type="scientific">Amycolatopsis coloradensis</name>
    <dbReference type="NCBI Taxonomy" id="76021"/>
    <lineage>
        <taxon>Bacteria</taxon>
        <taxon>Bacillati</taxon>
        <taxon>Actinomycetota</taxon>
        <taxon>Actinomycetes</taxon>
        <taxon>Pseudonocardiales</taxon>
        <taxon>Pseudonocardiaceae</taxon>
        <taxon>Amycolatopsis</taxon>
    </lineage>
</organism>
<dbReference type="AlphaFoldDB" id="A0A1R0KLB5"/>
<dbReference type="Proteomes" id="UP000187486">
    <property type="component" value="Unassembled WGS sequence"/>
</dbReference>
<protein>
    <submittedName>
        <fullName evidence="1">Methyltransferase</fullName>
    </submittedName>
</protein>
<keyword evidence="1" id="KW-0808">Transferase</keyword>
<keyword evidence="1" id="KW-0489">Methyltransferase</keyword>
<dbReference type="PROSITE" id="PS01131">
    <property type="entry name" value="RRNA_A_DIMETH"/>
    <property type="match status" value="1"/>
</dbReference>
<evidence type="ECO:0000313" key="2">
    <source>
        <dbReference type="Proteomes" id="UP000187486"/>
    </source>
</evidence>